<keyword evidence="4" id="KW-1185">Reference proteome</keyword>
<dbReference type="Pfam" id="PF07332">
    <property type="entry name" value="Phage_holin_3_6"/>
    <property type="match status" value="1"/>
</dbReference>
<comment type="caution">
    <text evidence="3">The sequence shown here is derived from an EMBL/GenBank/DDBJ whole genome shotgun (WGS) entry which is preliminary data.</text>
</comment>
<organism evidence="3 4">
    <name type="scientific">Prauserella muralis</name>
    <dbReference type="NCBI Taxonomy" id="588067"/>
    <lineage>
        <taxon>Bacteria</taxon>
        <taxon>Bacillati</taxon>
        <taxon>Actinomycetota</taxon>
        <taxon>Actinomycetes</taxon>
        <taxon>Pseudonocardiales</taxon>
        <taxon>Pseudonocardiaceae</taxon>
        <taxon>Prauserella</taxon>
    </lineage>
</organism>
<keyword evidence="2" id="KW-1133">Transmembrane helix</keyword>
<keyword evidence="2" id="KW-0812">Transmembrane</keyword>
<evidence type="ECO:0000256" key="1">
    <source>
        <dbReference type="SAM" id="MobiDB-lite"/>
    </source>
</evidence>
<dbReference type="RefSeq" id="WP_112281331.1">
    <property type="nucleotide sequence ID" value="NZ_MASW01000002.1"/>
</dbReference>
<dbReference type="OrthoDB" id="4870234at2"/>
<evidence type="ECO:0000313" key="4">
    <source>
        <dbReference type="Proteomes" id="UP000249915"/>
    </source>
</evidence>
<feature type="transmembrane region" description="Helical" evidence="2">
    <location>
        <begin position="85"/>
        <end position="105"/>
    </location>
</feature>
<sequence>MVYDGHRDSLVEERSVAQLVNDFSEQTSRLVKDEMKLAVAEMQSKGKRLGAGAGLAGAAAVIAWFGGGALVAAAVLALALVLPGWASALVIGGALLLVAGVLGLAGKRQVSQATPPMPREATESVRRDVDTVKENLRR</sequence>
<proteinExistence type="predicted"/>
<keyword evidence="2" id="KW-0472">Membrane</keyword>
<feature type="transmembrane region" description="Helical" evidence="2">
    <location>
        <begin position="52"/>
        <end position="79"/>
    </location>
</feature>
<dbReference type="Proteomes" id="UP000249915">
    <property type="component" value="Unassembled WGS sequence"/>
</dbReference>
<feature type="compositionally biased region" description="Basic and acidic residues" evidence="1">
    <location>
        <begin position="120"/>
        <end position="138"/>
    </location>
</feature>
<dbReference type="InterPro" id="IPR009937">
    <property type="entry name" value="Phage_holin_3_6"/>
</dbReference>
<dbReference type="AlphaFoldDB" id="A0A2V4AZB1"/>
<feature type="region of interest" description="Disordered" evidence="1">
    <location>
        <begin position="112"/>
        <end position="138"/>
    </location>
</feature>
<accession>A0A2V4AZB1</accession>
<protein>
    <submittedName>
        <fullName evidence="3">Uncharacterized protein</fullName>
    </submittedName>
</protein>
<evidence type="ECO:0000313" key="3">
    <source>
        <dbReference type="EMBL" id="PXY27330.1"/>
    </source>
</evidence>
<evidence type="ECO:0000256" key="2">
    <source>
        <dbReference type="SAM" id="Phobius"/>
    </source>
</evidence>
<name>A0A2V4AZB1_9PSEU</name>
<dbReference type="EMBL" id="MASW01000002">
    <property type="protein sequence ID" value="PXY27330.1"/>
    <property type="molecule type" value="Genomic_DNA"/>
</dbReference>
<gene>
    <name evidence="3" type="ORF">BAY60_12865</name>
</gene>
<reference evidence="3 4" key="1">
    <citation type="submission" date="2016-07" db="EMBL/GenBank/DDBJ databases">
        <title>Draft genome sequence of Prauserella muralis DSM 45305, isolated from a mould-covered wall in an indoor environment.</title>
        <authorList>
            <person name="Ruckert C."/>
            <person name="Albersmeier A."/>
            <person name="Jiang C.-L."/>
            <person name="Jiang Y."/>
            <person name="Kalinowski J."/>
            <person name="Schneider O."/>
            <person name="Winkler A."/>
            <person name="Zotchev S.B."/>
        </authorList>
    </citation>
    <scope>NUCLEOTIDE SEQUENCE [LARGE SCALE GENOMIC DNA]</scope>
    <source>
        <strain evidence="3 4">DSM 45305</strain>
    </source>
</reference>